<evidence type="ECO:0000313" key="1">
    <source>
        <dbReference type="EMBL" id="KAK3669797.1"/>
    </source>
</evidence>
<comment type="caution">
    <text evidence="1">The sequence shown here is derived from an EMBL/GenBank/DDBJ whole genome shotgun (WGS) entry which is preliminary data.</text>
</comment>
<evidence type="ECO:0000313" key="2">
    <source>
        <dbReference type="Proteomes" id="UP001274830"/>
    </source>
</evidence>
<proteinExistence type="predicted"/>
<dbReference type="Proteomes" id="UP001274830">
    <property type="component" value="Unassembled WGS sequence"/>
</dbReference>
<protein>
    <submittedName>
        <fullName evidence="1">Uncharacterized protein</fullName>
    </submittedName>
</protein>
<reference evidence="1" key="1">
    <citation type="submission" date="2023-07" db="EMBL/GenBank/DDBJ databases">
        <title>Black Yeasts Isolated from many extreme environments.</title>
        <authorList>
            <person name="Coleine C."/>
            <person name="Stajich J.E."/>
            <person name="Selbmann L."/>
        </authorList>
    </citation>
    <scope>NUCLEOTIDE SEQUENCE</scope>
    <source>
        <strain evidence="1">CCFEE 5485</strain>
    </source>
</reference>
<dbReference type="EMBL" id="JAUTXT010000071">
    <property type="protein sequence ID" value="KAK3669797.1"/>
    <property type="molecule type" value="Genomic_DNA"/>
</dbReference>
<dbReference type="AlphaFoldDB" id="A0AAE0TMM9"/>
<sequence>MSRCGQLNVTFSQALQVLERMIDEGSRFANLEKVIGSGAVFLLCHPGSDALGTRLLPKSGPKFDAVVEELRIAGVEEKAAEYADLRKLVITWYHDHVLNDSRASDASITATPPPSSTYTGTDRTNLLADVANSPFHHDPFLSRSYSPSLFSSSGND</sequence>
<name>A0AAE0TMM9_9PEZI</name>
<keyword evidence="2" id="KW-1185">Reference proteome</keyword>
<organism evidence="1 2">
    <name type="scientific">Recurvomyces mirabilis</name>
    <dbReference type="NCBI Taxonomy" id="574656"/>
    <lineage>
        <taxon>Eukaryota</taxon>
        <taxon>Fungi</taxon>
        <taxon>Dikarya</taxon>
        <taxon>Ascomycota</taxon>
        <taxon>Pezizomycotina</taxon>
        <taxon>Dothideomycetes</taxon>
        <taxon>Dothideomycetidae</taxon>
        <taxon>Mycosphaerellales</taxon>
        <taxon>Teratosphaeriaceae</taxon>
        <taxon>Recurvomyces</taxon>
    </lineage>
</organism>
<accession>A0AAE0TMM9</accession>
<gene>
    <name evidence="1" type="ORF">LTR78_010314</name>
</gene>